<accession>A0A7G5EL88</accession>
<dbReference type="EMBL" id="CP058554">
    <property type="protein sequence ID" value="QMV74763.1"/>
    <property type="molecule type" value="Genomic_DNA"/>
</dbReference>
<dbReference type="Pfam" id="PF12281">
    <property type="entry name" value="NTP_transf_8"/>
    <property type="match status" value="1"/>
</dbReference>
<sequence>MTFALLEDDAIAQQTRSAAAFERHATAQLQHTRFSAQMHWLERDGIVQLVKTYADGKEHTLGPRTDERLALHRKHLADQLAAQQALDVARQDLRASQGRNLAFGIARVPTIVIRILNALESKGLGAYYRVIGTHALYAYEVAAGVVFDAQSTATRDVDLLWDVQQRIKLVANLDAAGLTMLELLQRVDQTFERMEEQKESAMNAEGFAVDFLRRRGADDEGADSLSGKDGDVLPVPAENSQAFLNSAPYEQVVVGLDGSMARMRTVDPGIFMNFKRWLAQLDTREPLKRHRDQRQADAVEQLLQRGLLTSSVTW</sequence>
<dbReference type="KEGG" id="cpis:HS961_19040"/>
<evidence type="ECO:0000313" key="3">
    <source>
        <dbReference type="Proteomes" id="UP000515240"/>
    </source>
</evidence>
<name>A0A7G5EL88_9BURK</name>
<organism evidence="2 3">
    <name type="scientific">Comamonas piscis</name>
    <dbReference type="NCBI Taxonomy" id="1562974"/>
    <lineage>
        <taxon>Bacteria</taxon>
        <taxon>Pseudomonadati</taxon>
        <taxon>Pseudomonadota</taxon>
        <taxon>Betaproteobacteria</taxon>
        <taxon>Burkholderiales</taxon>
        <taxon>Comamonadaceae</taxon>
        <taxon>Comamonas</taxon>
    </lineage>
</organism>
<keyword evidence="3" id="KW-1185">Reference proteome</keyword>
<dbReference type="Proteomes" id="UP000515240">
    <property type="component" value="Chromosome"/>
</dbReference>
<protein>
    <recommendedName>
        <fullName evidence="1">Nucleotidyltransferase-like domain-containing protein</fullName>
    </recommendedName>
</protein>
<dbReference type="InterPro" id="IPR058575">
    <property type="entry name" value="NTP_transf_8_dom"/>
</dbReference>
<gene>
    <name evidence="2" type="ORF">HS961_19040</name>
</gene>
<reference evidence="2 3" key="1">
    <citation type="journal article" date="2020" name="G3 (Bethesda)">
        <title>CeMbio - The Caenorhabditis elegans Microbiome Resource.</title>
        <authorList>
            <person name="Dirksen P."/>
            <person name="Assie A."/>
            <person name="Zimmermann J."/>
            <person name="Zhang F."/>
            <person name="Tietje A.M."/>
            <person name="Marsh S.A."/>
            <person name="Felix M.A."/>
            <person name="Shapira M."/>
            <person name="Kaleta C."/>
            <person name="Schulenburg H."/>
            <person name="Samuel B."/>
        </authorList>
    </citation>
    <scope>NUCLEOTIDE SEQUENCE [LARGE SCALE GENOMIC DNA]</scope>
    <source>
        <strain evidence="2 3">BIGb0172</strain>
    </source>
</reference>
<dbReference type="AlphaFoldDB" id="A0A7G5EL88"/>
<feature type="domain" description="Nucleotidyltransferase-like" evidence="1">
    <location>
        <begin position="112"/>
        <end position="307"/>
    </location>
</feature>
<evidence type="ECO:0000259" key="1">
    <source>
        <dbReference type="Pfam" id="PF12281"/>
    </source>
</evidence>
<proteinExistence type="predicted"/>
<evidence type="ECO:0000313" key="2">
    <source>
        <dbReference type="EMBL" id="QMV74763.1"/>
    </source>
</evidence>